<dbReference type="FunFam" id="3.30.160.60:FF:000621">
    <property type="entry name" value="FLT3-interacting zinc finger 1"/>
    <property type="match status" value="1"/>
</dbReference>
<dbReference type="PROSITE" id="PS00028">
    <property type="entry name" value="ZINC_FINGER_C2H2_1"/>
    <property type="match status" value="5"/>
</dbReference>
<feature type="domain" description="C2H2-type" evidence="15">
    <location>
        <begin position="465"/>
        <end position="492"/>
    </location>
</feature>
<dbReference type="PANTHER" id="PTHR24381">
    <property type="entry name" value="ZINC FINGER PROTEIN"/>
    <property type="match status" value="1"/>
</dbReference>
<accession>A0AAE1NS65</accession>
<gene>
    <name evidence="16" type="ORF">Pmani_032826</name>
</gene>
<evidence type="ECO:0000256" key="10">
    <source>
        <dbReference type="ARBA" id="ARBA00023125"/>
    </source>
</evidence>
<evidence type="ECO:0000256" key="7">
    <source>
        <dbReference type="ARBA" id="ARBA00022771"/>
    </source>
</evidence>
<feature type="compositionally biased region" description="Low complexity" evidence="14">
    <location>
        <begin position="238"/>
        <end position="255"/>
    </location>
</feature>
<keyword evidence="5" id="KW-0479">Metal-binding</keyword>
<keyword evidence="12" id="KW-0539">Nucleus</keyword>
<dbReference type="GO" id="GO:0000977">
    <property type="term" value="F:RNA polymerase II transcription regulatory region sequence-specific DNA binding"/>
    <property type="evidence" value="ECO:0007669"/>
    <property type="project" value="TreeGrafter"/>
</dbReference>
<evidence type="ECO:0000256" key="11">
    <source>
        <dbReference type="ARBA" id="ARBA00023163"/>
    </source>
</evidence>
<dbReference type="SMART" id="SM00355">
    <property type="entry name" value="ZnF_C2H2"/>
    <property type="match status" value="11"/>
</dbReference>
<dbReference type="InterPro" id="IPR013087">
    <property type="entry name" value="Znf_C2H2_type"/>
</dbReference>
<feature type="compositionally biased region" description="Polar residues" evidence="14">
    <location>
        <begin position="162"/>
        <end position="174"/>
    </location>
</feature>
<evidence type="ECO:0000256" key="4">
    <source>
        <dbReference type="ARBA" id="ARBA00013638"/>
    </source>
</evidence>
<protein>
    <recommendedName>
        <fullName evidence="4">Protein hunchback</fullName>
    </recommendedName>
</protein>
<feature type="compositionally biased region" description="Polar residues" evidence="14">
    <location>
        <begin position="886"/>
        <end position="906"/>
    </location>
</feature>
<feature type="region of interest" description="Disordered" evidence="14">
    <location>
        <begin position="146"/>
        <end position="307"/>
    </location>
</feature>
<feature type="region of interest" description="Disordered" evidence="14">
    <location>
        <begin position="886"/>
        <end position="916"/>
    </location>
</feature>
<feature type="region of interest" description="Disordered" evidence="14">
    <location>
        <begin position="942"/>
        <end position="1008"/>
    </location>
</feature>
<proteinExistence type="inferred from homology"/>
<feature type="domain" description="C2H2-type" evidence="15">
    <location>
        <begin position="666"/>
        <end position="694"/>
    </location>
</feature>
<dbReference type="SUPFAM" id="SSF57667">
    <property type="entry name" value="beta-beta-alpha zinc fingers"/>
    <property type="match status" value="4"/>
</dbReference>
<feature type="domain" description="C2H2-type" evidence="15">
    <location>
        <begin position="435"/>
        <end position="464"/>
    </location>
</feature>
<organism evidence="16 17">
    <name type="scientific">Petrolisthes manimaculis</name>
    <dbReference type="NCBI Taxonomy" id="1843537"/>
    <lineage>
        <taxon>Eukaryota</taxon>
        <taxon>Metazoa</taxon>
        <taxon>Ecdysozoa</taxon>
        <taxon>Arthropoda</taxon>
        <taxon>Crustacea</taxon>
        <taxon>Multicrustacea</taxon>
        <taxon>Malacostraca</taxon>
        <taxon>Eumalacostraca</taxon>
        <taxon>Eucarida</taxon>
        <taxon>Decapoda</taxon>
        <taxon>Pleocyemata</taxon>
        <taxon>Anomura</taxon>
        <taxon>Galatheoidea</taxon>
        <taxon>Porcellanidae</taxon>
        <taxon>Petrolisthes</taxon>
    </lineage>
</organism>
<feature type="region of interest" description="Disordered" evidence="14">
    <location>
        <begin position="374"/>
        <end position="417"/>
    </location>
</feature>
<evidence type="ECO:0000256" key="3">
    <source>
        <dbReference type="ARBA" id="ARBA00007746"/>
    </source>
</evidence>
<evidence type="ECO:0000256" key="12">
    <source>
        <dbReference type="ARBA" id="ARBA00023242"/>
    </source>
</evidence>
<evidence type="ECO:0000256" key="2">
    <source>
        <dbReference type="ARBA" id="ARBA00004123"/>
    </source>
</evidence>
<dbReference type="PANTHER" id="PTHR24381:SF459">
    <property type="entry name" value="ZINC FINGER PROTEIN 64"/>
    <property type="match status" value="1"/>
</dbReference>
<dbReference type="Proteomes" id="UP001292094">
    <property type="component" value="Unassembled WGS sequence"/>
</dbReference>
<feature type="compositionally biased region" description="Pro residues" evidence="14">
    <location>
        <begin position="146"/>
        <end position="159"/>
    </location>
</feature>
<dbReference type="FunFam" id="3.30.160.60:FF:000123">
    <property type="entry name" value="transcriptional repressor CTCF isoform X1"/>
    <property type="match status" value="1"/>
</dbReference>
<evidence type="ECO:0000256" key="6">
    <source>
        <dbReference type="ARBA" id="ARBA00022737"/>
    </source>
</evidence>
<feature type="domain" description="C2H2-type" evidence="15">
    <location>
        <begin position="523"/>
        <end position="550"/>
    </location>
</feature>
<evidence type="ECO:0000256" key="14">
    <source>
        <dbReference type="SAM" id="MobiDB-lite"/>
    </source>
</evidence>
<keyword evidence="7 13" id="KW-0863">Zinc-finger</keyword>
<feature type="domain" description="C2H2-type" evidence="15">
    <location>
        <begin position="493"/>
        <end position="522"/>
    </location>
</feature>
<sequence length="1008" mass="107985">MNVNVPVSSNHPQSYAIIQNGQPPILSSGPTPVTALGPGQQQQQQQQQQHAGGGGGGDIHICGACGAQFTEIKEFITHKRLSCHATNVSGGQTVTPTQLTHTSTVAQPHPPPGSVMGVPVGMPHVVLQPATGPPQVYRIVLEPSVAPPPASQPSSPAPTPMLAQSLSGAPTNATPHLASPQSHHITSHHHHHLSPHSQPHHTPHHQQTTDTWHSAQPTPRTGGEEEAGRGEDGRGIIDDPPQQQQQHQQQQQQQQQPPPPLDDNSGGGVSGGSSSVSSETGPGPGGGGGMEGDSRGQEESSTMHTEEEDVATFLATQLASQAAPSHNTNVSEHLMSSVVMDGGSDGGDLACTTTTTTTTQPQSQVHHIHLPLHHHQQQVDSFSGGTGRGSGSSRRPTKATSTNTTITHDPNSMNVDTKPNILHKLVVHDGIHKEKSCPVKDCNFTTYHNKDLNRHIRKHTGEKPFQCEECGTSFSRGDKLKVHARIHSNVRPYWCDVAGCQYRAIDSGSLRKHKRTHTNERPYRCQLCPYSARDGSQLTVHLRTHTGDTPFQCMVEPNCSAAFKTSSDLRRHERLHTGVKPYKCTVCDYACAIKSNLAVHMKLNHFKGAKFSCTKCEFLGNSRKQLKDHEKSHANVLLQCELCDHVSTSNTGLRQHMLIHSQEKPYQCRYCAFTCKTTGNLRYHMRNKHGCEVSGRRRGTCPVRGRGGTMAMAGGVGGRRAGRPSCYRNFKCGDCGSGFVREDSYRSHMRQHEKHKMAQAISGKMESDVFSVVVQDEGLIGVDQSGGGTGGGAGGGSAEVAAAFHRLSTDALPPGTLISQSAMTSASAPQSSEGSVGGYSSYVITIDGISTVFSNPVRLSGSTVAADSPDAPDQIPGAVQVITGDIFSSPSPSASKVTTAASQQQHGGYDFSEDTKTQHGFDLTQQQQQDKISQTQHIYDLTPVDNKGEPGQQFSEPGGEGSSREYITTTSPQTAMSRTVLIEQPPNIDTGLDSSIQVHNLSAKPKIE</sequence>
<evidence type="ECO:0000256" key="9">
    <source>
        <dbReference type="ARBA" id="ARBA00023015"/>
    </source>
</evidence>
<dbReference type="FunFam" id="3.30.160.60:FF:002343">
    <property type="entry name" value="Zinc finger protein 33A"/>
    <property type="match status" value="1"/>
</dbReference>
<dbReference type="EMBL" id="JAWZYT010004267">
    <property type="protein sequence ID" value="KAK4294536.1"/>
    <property type="molecule type" value="Genomic_DNA"/>
</dbReference>
<dbReference type="GO" id="GO:0005634">
    <property type="term" value="C:nucleus"/>
    <property type="evidence" value="ECO:0007669"/>
    <property type="project" value="UniProtKB-SubCell"/>
</dbReference>
<dbReference type="FunFam" id="3.30.160.60:FF:000072">
    <property type="entry name" value="zinc finger protein 143 isoform X1"/>
    <property type="match status" value="1"/>
</dbReference>
<feature type="compositionally biased region" description="Basic and acidic residues" evidence="14">
    <location>
        <begin position="222"/>
        <end position="237"/>
    </location>
</feature>
<evidence type="ECO:0000256" key="1">
    <source>
        <dbReference type="ARBA" id="ARBA00003983"/>
    </source>
</evidence>
<dbReference type="GO" id="GO:0008270">
    <property type="term" value="F:zinc ion binding"/>
    <property type="evidence" value="ECO:0007669"/>
    <property type="project" value="UniProtKB-KW"/>
</dbReference>
<feature type="compositionally biased region" description="Low complexity" evidence="14">
    <location>
        <begin position="37"/>
        <end position="50"/>
    </location>
</feature>
<evidence type="ECO:0000313" key="16">
    <source>
        <dbReference type="EMBL" id="KAK4294536.1"/>
    </source>
</evidence>
<keyword evidence="8" id="KW-0862">Zinc</keyword>
<feature type="compositionally biased region" description="Polar residues" evidence="14">
    <location>
        <begin position="965"/>
        <end position="977"/>
    </location>
</feature>
<feature type="compositionally biased region" description="Low complexity" evidence="14">
    <location>
        <begin position="272"/>
        <end position="281"/>
    </location>
</feature>
<evidence type="ECO:0000259" key="15">
    <source>
        <dbReference type="PROSITE" id="PS50157"/>
    </source>
</evidence>
<dbReference type="PROSITE" id="PS50157">
    <property type="entry name" value="ZINC_FINGER_C2H2_2"/>
    <property type="match status" value="9"/>
</dbReference>
<comment type="caution">
    <text evidence="16">The sequence shown here is derived from an EMBL/GenBank/DDBJ whole genome shotgun (WGS) entry which is preliminary data.</text>
</comment>
<feature type="region of interest" description="Disordered" evidence="14">
    <location>
        <begin position="19"/>
        <end position="56"/>
    </location>
</feature>
<feature type="compositionally biased region" description="Basic residues" evidence="14">
    <location>
        <begin position="185"/>
        <end position="204"/>
    </location>
</feature>
<comment type="function">
    <text evidence="1">Gap class segmentation protein that controls development of head structures.</text>
</comment>
<reference evidence="16" key="1">
    <citation type="submission" date="2023-11" db="EMBL/GenBank/DDBJ databases">
        <title>Genome assemblies of two species of porcelain crab, Petrolisthes cinctipes and Petrolisthes manimaculis (Anomura: Porcellanidae).</title>
        <authorList>
            <person name="Angst P."/>
        </authorList>
    </citation>
    <scope>NUCLEOTIDE SEQUENCE</scope>
    <source>
        <strain evidence="16">PB745_02</strain>
        <tissue evidence="16">Gill</tissue>
    </source>
</reference>
<keyword evidence="6" id="KW-0677">Repeat</keyword>
<dbReference type="FunFam" id="3.30.160.60:FF:000912">
    <property type="entry name" value="Zinc finger protein 660"/>
    <property type="match status" value="1"/>
</dbReference>
<evidence type="ECO:0000256" key="5">
    <source>
        <dbReference type="ARBA" id="ARBA00022723"/>
    </source>
</evidence>
<feature type="domain" description="C2H2-type" evidence="15">
    <location>
        <begin position="638"/>
        <end position="665"/>
    </location>
</feature>
<evidence type="ECO:0000256" key="8">
    <source>
        <dbReference type="ARBA" id="ARBA00022833"/>
    </source>
</evidence>
<keyword evidence="17" id="KW-1185">Reference proteome</keyword>
<evidence type="ECO:0000256" key="13">
    <source>
        <dbReference type="PROSITE-ProRule" id="PRU00042"/>
    </source>
</evidence>
<name>A0AAE1NS65_9EUCA</name>
<keyword evidence="10" id="KW-0238">DNA-binding</keyword>
<dbReference type="Gene3D" id="3.30.160.60">
    <property type="entry name" value="Classic Zinc Finger"/>
    <property type="match status" value="8"/>
</dbReference>
<feature type="domain" description="C2H2-type" evidence="15">
    <location>
        <begin position="730"/>
        <end position="757"/>
    </location>
</feature>
<comment type="similarity">
    <text evidence="3">Belongs to the hunchback C2H2-type zinc-finger protein family.</text>
</comment>
<feature type="domain" description="C2H2-type" evidence="15">
    <location>
        <begin position="582"/>
        <end position="605"/>
    </location>
</feature>
<keyword evidence="11" id="KW-0804">Transcription</keyword>
<dbReference type="InterPro" id="IPR036236">
    <property type="entry name" value="Znf_C2H2_sf"/>
</dbReference>
<feature type="domain" description="C2H2-type" evidence="15">
    <location>
        <begin position="551"/>
        <end position="581"/>
    </location>
</feature>
<feature type="compositionally biased region" description="Polar residues" evidence="14">
    <location>
        <begin position="398"/>
        <end position="417"/>
    </location>
</feature>
<dbReference type="Pfam" id="PF00096">
    <property type="entry name" value="zf-C2H2"/>
    <property type="match status" value="4"/>
</dbReference>
<comment type="subcellular location">
    <subcellularLocation>
        <location evidence="2">Nucleus</location>
    </subcellularLocation>
</comment>
<dbReference type="AlphaFoldDB" id="A0AAE1NS65"/>
<feature type="compositionally biased region" description="Gly residues" evidence="14">
    <location>
        <begin position="282"/>
        <end position="291"/>
    </location>
</feature>
<evidence type="ECO:0000313" key="17">
    <source>
        <dbReference type="Proteomes" id="UP001292094"/>
    </source>
</evidence>
<keyword evidence="9" id="KW-0805">Transcription regulation</keyword>
<dbReference type="GO" id="GO:0000981">
    <property type="term" value="F:DNA-binding transcription factor activity, RNA polymerase II-specific"/>
    <property type="evidence" value="ECO:0007669"/>
    <property type="project" value="TreeGrafter"/>
</dbReference>